<evidence type="ECO:0000259" key="2">
    <source>
        <dbReference type="PROSITE" id="PS50830"/>
    </source>
</evidence>
<dbReference type="Proteomes" id="UP000233565">
    <property type="component" value="Unassembled WGS sequence"/>
</dbReference>
<dbReference type="EMBL" id="FOKC01000005">
    <property type="protein sequence ID" value="SFB23832.1"/>
    <property type="molecule type" value="Genomic_DNA"/>
</dbReference>
<feature type="domain" description="TNase-like" evidence="2">
    <location>
        <begin position="106"/>
        <end position="239"/>
    </location>
</feature>
<evidence type="ECO:0000313" key="5">
    <source>
        <dbReference type="Proteomes" id="UP000199113"/>
    </source>
</evidence>
<dbReference type="InterPro" id="IPR002071">
    <property type="entry name" value="Thermonucl_AS"/>
</dbReference>
<accession>A0A1I0ZEL8</accession>
<evidence type="ECO:0000313" key="6">
    <source>
        <dbReference type="Proteomes" id="UP000233565"/>
    </source>
</evidence>
<sequence length="242" mass="25811">MIPHVARALALILAAIGLVGLAQTPASAIVDRDCGDFPTQAAAQAFMLASGAGDPHGLDGSDNDGRACESNPCPCGTVAPQPFVGNTGGTQDNTPTGTQTDADVVRRNVGNVVKVTDGDTLKVRIRGIGVRDIRIIGIDTPEVYGGTECGGRKASQRMRELAPVGSTVTLVSDPSQADRDRYGRLLRYVERKGKDVGRAQVNLGQATVYVYDHTPFRRTAGYKRVERSAQSSRRGSWNTCWR</sequence>
<name>A0A1I0ZEL8_9ACTN</name>
<dbReference type="STRING" id="748909.SAMN05192575_105265"/>
<evidence type="ECO:0000313" key="4">
    <source>
        <dbReference type="EMBL" id="SFB23832.1"/>
    </source>
</evidence>
<reference evidence="4" key="1">
    <citation type="submission" date="2016-10" db="EMBL/GenBank/DDBJ databases">
        <authorList>
            <person name="de Groot N.N."/>
        </authorList>
    </citation>
    <scope>NUCLEOTIDE SEQUENCE [LARGE SCALE GENOMIC DNA]</scope>
    <source>
        <strain evidence="4">CGMCC 1.10697</strain>
    </source>
</reference>
<dbReference type="InterPro" id="IPR016071">
    <property type="entry name" value="Staphylococal_nuclease_OB-fold"/>
</dbReference>
<dbReference type="AlphaFoldDB" id="A0A1I0ZEL8"/>
<dbReference type="SUPFAM" id="SSF50199">
    <property type="entry name" value="Staphylococcal nuclease"/>
    <property type="match status" value="1"/>
</dbReference>
<organism evidence="4 5">
    <name type="scientific">Nocardioides alpinus</name>
    <dbReference type="NCBI Taxonomy" id="748909"/>
    <lineage>
        <taxon>Bacteria</taxon>
        <taxon>Bacillati</taxon>
        <taxon>Actinomycetota</taxon>
        <taxon>Actinomycetes</taxon>
        <taxon>Propionibacteriales</taxon>
        <taxon>Nocardioidaceae</taxon>
        <taxon>Nocardioides</taxon>
    </lineage>
</organism>
<dbReference type="PROSITE" id="PS01123">
    <property type="entry name" value="TNASE_1"/>
    <property type="match status" value="1"/>
</dbReference>
<dbReference type="GO" id="GO:0003676">
    <property type="term" value="F:nucleic acid binding"/>
    <property type="evidence" value="ECO:0007669"/>
    <property type="project" value="InterPro"/>
</dbReference>
<dbReference type="GO" id="GO:0004518">
    <property type="term" value="F:nuclease activity"/>
    <property type="evidence" value="ECO:0007669"/>
    <property type="project" value="InterPro"/>
</dbReference>
<dbReference type="Gene3D" id="2.40.50.90">
    <property type="match status" value="1"/>
</dbReference>
<dbReference type="EMBL" id="PJBV01000017">
    <property type="protein sequence ID" value="PKH40651.1"/>
    <property type="molecule type" value="Genomic_DNA"/>
</dbReference>
<dbReference type="SMART" id="SM00318">
    <property type="entry name" value="SNc"/>
    <property type="match status" value="1"/>
</dbReference>
<proteinExistence type="predicted"/>
<dbReference type="PROSITE" id="PS50830">
    <property type="entry name" value="TNASE_3"/>
    <property type="match status" value="1"/>
</dbReference>
<dbReference type="Pfam" id="PF00565">
    <property type="entry name" value="SNase"/>
    <property type="match status" value="1"/>
</dbReference>
<feature type="chain" id="PRO_5011738536" evidence="1">
    <location>
        <begin position="29"/>
        <end position="242"/>
    </location>
</feature>
<dbReference type="InterPro" id="IPR035437">
    <property type="entry name" value="SNase_OB-fold_sf"/>
</dbReference>
<dbReference type="Proteomes" id="UP000199113">
    <property type="component" value="Unassembled WGS sequence"/>
</dbReference>
<evidence type="ECO:0000256" key="1">
    <source>
        <dbReference type="SAM" id="SignalP"/>
    </source>
</evidence>
<dbReference type="OrthoDB" id="6048299at2"/>
<reference evidence="3 6" key="2">
    <citation type="submission" date="2017-12" db="EMBL/GenBank/DDBJ databases">
        <title>Pharmacopeia of the Arctic Ocean.</title>
        <authorList>
            <person name="Collins E."/>
            <person name="Ducluzeau A.-L."/>
        </authorList>
    </citation>
    <scope>NUCLEOTIDE SEQUENCE [LARGE SCALE GENOMIC DNA]</scope>
    <source>
        <strain evidence="3 6">DSM 23325</strain>
    </source>
</reference>
<keyword evidence="1" id="KW-0732">Signal</keyword>
<keyword evidence="6" id="KW-1185">Reference proteome</keyword>
<feature type="signal peptide" evidence="1">
    <location>
        <begin position="1"/>
        <end position="28"/>
    </location>
</feature>
<dbReference type="RefSeq" id="WP_091199049.1">
    <property type="nucleotide sequence ID" value="NZ_FOKC01000005.1"/>
</dbReference>
<evidence type="ECO:0000313" key="3">
    <source>
        <dbReference type="EMBL" id="PKH40651.1"/>
    </source>
</evidence>
<protein>
    <submittedName>
        <fullName evidence="4">Micrococcal nuclease</fullName>
    </submittedName>
</protein>
<gene>
    <name evidence="3" type="ORF">CXG46_11700</name>
    <name evidence="4" type="ORF">SAMN05192575_105265</name>
</gene>